<dbReference type="AlphaFoldDB" id="A0AA37HNG7"/>
<dbReference type="InterPro" id="IPR008927">
    <property type="entry name" value="6-PGluconate_DH-like_C_sf"/>
</dbReference>
<dbReference type="Pfam" id="PF03446">
    <property type="entry name" value="NAD_binding_2"/>
    <property type="match status" value="1"/>
</dbReference>
<dbReference type="GO" id="GO:0016054">
    <property type="term" value="P:organic acid catabolic process"/>
    <property type="evidence" value="ECO:0007669"/>
    <property type="project" value="UniProtKB-ARBA"/>
</dbReference>
<keyword evidence="2" id="KW-0520">NAD</keyword>
<evidence type="ECO:0000256" key="1">
    <source>
        <dbReference type="ARBA" id="ARBA00023002"/>
    </source>
</evidence>
<organism evidence="6 7">
    <name type="scientific">Methylobacterium gregans</name>
    <dbReference type="NCBI Taxonomy" id="374424"/>
    <lineage>
        <taxon>Bacteria</taxon>
        <taxon>Pseudomonadati</taxon>
        <taxon>Pseudomonadota</taxon>
        <taxon>Alphaproteobacteria</taxon>
        <taxon>Hyphomicrobiales</taxon>
        <taxon>Methylobacteriaceae</taxon>
        <taxon>Methylobacterium</taxon>
    </lineage>
</organism>
<sequence length="316" mass="32746">MTDATEPAISPPSRLAVIGLGKMGLPMAKRLLGAGFAVAAYDPVAASRDAFAAAGGRSCGSAAEAAGEADAVITMLPDGTIVKRVVLEDDAPVLEAMRRGSVLIEMSSSEPLTTRLLGERLAEAGIGLVDAPVSGGVRKAEAGTLSIMVGGEPRTAKRVRPVLEAMGSALFDTGPLGSAHAMKALNNYVSAAGLIAACEAVQIGAAFGLDQNVMVDILNVSTGRNNTTENKLKAYMISEAYNSGFGLALMAKDIGIAVDLAEALRRPAPLSHHVVALAREALTMLGAQADHTEIDRYLKRLAEERLAEERLAEDDA</sequence>
<dbReference type="InterPro" id="IPR029154">
    <property type="entry name" value="HIBADH-like_NADP-bd"/>
</dbReference>
<feature type="domain" description="6-phosphogluconate dehydrogenase NADP-binding" evidence="4">
    <location>
        <begin position="15"/>
        <end position="171"/>
    </location>
</feature>
<dbReference type="PANTHER" id="PTHR22981:SF80">
    <property type="entry name" value="BLR4309 PROTEIN"/>
    <property type="match status" value="1"/>
</dbReference>
<evidence type="ECO:0000259" key="4">
    <source>
        <dbReference type="Pfam" id="PF03446"/>
    </source>
</evidence>
<dbReference type="GO" id="GO:0051287">
    <property type="term" value="F:NAD binding"/>
    <property type="evidence" value="ECO:0007669"/>
    <property type="project" value="InterPro"/>
</dbReference>
<dbReference type="PIRSF" id="PIRSF000103">
    <property type="entry name" value="HIBADH"/>
    <property type="match status" value="1"/>
</dbReference>
<gene>
    <name evidence="6" type="primary">Hgd</name>
    <name evidence="6" type="ORF">NBEOAGPD_2244</name>
</gene>
<dbReference type="PROSITE" id="PS00895">
    <property type="entry name" value="3_HYDROXYISOBUT_DH"/>
    <property type="match status" value="1"/>
</dbReference>
<dbReference type="Pfam" id="PF14833">
    <property type="entry name" value="NAD_binding_11"/>
    <property type="match status" value="1"/>
</dbReference>
<dbReference type="SUPFAM" id="SSF51735">
    <property type="entry name" value="NAD(P)-binding Rossmann-fold domains"/>
    <property type="match status" value="1"/>
</dbReference>
<dbReference type="GO" id="GO:0016616">
    <property type="term" value="F:oxidoreductase activity, acting on the CH-OH group of donors, NAD or NADP as acceptor"/>
    <property type="evidence" value="ECO:0007669"/>
    <property type="project" value="TreeGrafter"/>
</dbReference>
<comment type="caution">
    <text evidence="6">The sequence shown here is derived from an EMBL/GenBank/DDBJ whole genome shotgun (WGS) entry which is preliminary data.</text>
</comment>
<dbReference type="Gene3D" id="1.10.1040.10">
    <property type="entry name" value="N-(1-d-carboxylethyl)-l-norvaline Dehydrogenase, domain 2"/>
    <property type="match status" value="1"/>
</dbReference>
<reference evidence="6" key="1">
    <citation type="journal article" date="2016" name="Front. Microbiol.">
        <title>Genome Sequence of the Piezophilic, Mesophilic Sulfate-Reducing Bacterium Desulfovibrio indicus J2T.</title>
        <authorList>
            <person name="Cao J."/>
            <person name="Maignien L."/>
            <person name="Shao Z."/>
            <person name="Alain K."/>
            <person name="Jebbar M."/>
        </authorList>
    </citation>
    <scope>NUCLEOTIDE SEQUENCE</scope>
    <source>
        <strain evidence="6">NBRC 103626</strain>
    </source>
</reference>
<dbReference type="InterPro" id="IPR002204">
    <property type="entry name" value="3-OH-isobutyrate_DH-rel_CS"/>
</dbReference>
<dbReference type="Proteomes" id="UP001055108">
    <property type="component" value="Unassembled WGS sequence"/>
</dbReference>
<dbReference type="InterPro" id="IPR013328">
    <property type="entry name" value="6PGD_dom2"/>
</dbReference>
<name>A0AA37HNG7_9HYPH</name>
<keyword evidence="1" id="KW-0560">Oxidoreductase</keyword>
<reference evidence="6" key="2">
    <citation type="submission" date="2021-08" db="EMBL/GenBank/DDBJ databases">
        <authorList>
            <person name="Tani A."/>
            <person name="Ola A."/>
            <person name="Ogura Y."/>
            <person name="Katsura K."/>
            <person name="Hayashi T."/>
        </authorList>
    </citation>
    <scope>NUCLEOTIDE SEQUENCE</scope>
    <source>
        <strain evidence="6">NBRC 103626</strain>
    </source>
</reference>
<evidence type="ECO:0000256" key="2">
    <source>
        <dbReference type="ARBA" id="ARBA00023027"/>
    </source>
</evidence>
<evidence type="ECO:0000256" key="3">
    <source>
        <dbReference type="PIRSR" id="PIRSR000103-1"/>
    </source>
</evidence>
<evidence type="ECO:0000313" key="7">
    <source>
        <dbReference type="Proteomes" id="UP001055108"/>
    </source>
</evidence>
<dbReference type="InterPro" id="IPR006115">
    <property type="entry name" value="6PGDH_NADP-bd"/>
</dbReference>
<keyword evidence="7" id="KW-1185">Reference proteome</keyword>
<dbReference type="EMBL" id="BPQM01000051">
    <property type="protein sequence ID" value="GJD79024.1"/>
    <property type="molecule type" value="Genomic_DNA"/>
</dbReference>
<proteinExistence type="predicted"/>
<protein>
    <submittedName>
        <fullName evidence="6">2-(Hydroxymethyl)glutarate dehydrogenase</fullName>
    </submittedName>
</protein>
<accession>A0AA37HNG7</accession>
<dbReference type="Gene3D" id="3.40.50.720">
    <property type="entry name" value="NAD(P)-binding Rossmann-like Domain"/>
    <property type="match status" value="1"/>
</dbReference>
<evidence type="ECO:0000313" key="6">
    <source>
        <dbReference type="EMBL" id="GJD79024.1"/>
    </source>
</evidence>
<dbReference type="RefSeq" id="WP_238302871.1">
    <property type="nucleotide sequence ID" value="NZ_BPQM01000051.1"/>
</dbReference>
<dbReference type="GO" id="GO:0050661">
    <property type="term" value="F:NADP binding"/>
    <property type="evidence" value="ECO:0007669"/>
    <property type="project" value="InterPro"/>
</dbReference>
<dbReference type="SUPFAM" id="SSF48179">
    <property type="entry name" value="6-phosphogluconate dehydrogenase C-terminal domain-like"/>
    <property type="match status" value="1"/>
</dbReference>
<dbReference type="InterPro" id="IPR015815">
    <property type="entry name" value="HIBADH-related"/>
</dbReference>
<dbReference type="InterPro" id="IPR036291">
    <property type="entry name" value="NAD(P)-bd_dom_sf"/>
</dbReference>
<feature type="active site" evidence="3">
    <location>
        <position position="183"/>
    </location>
</feature>
<evidence type="ECO:0000259" key="5">
    <source>
        <dbReference type="Pfam" id="PF14833"/>
    </source>
</evidence>
<dbReference type="PANTHER" id="PTHR22981">
    <property type="entry name" value="3-HYDROXYISOBUTYRATE DEHYDROGENASE-RELATED"/>
    <property type="match status" value="1"/>
</dbReference>
<feature type="domain" description="3-hydroxyisobutyrate dehydrogenase-like NAD-binding" evidence="5">
    <location>
        <begin position="177"/>
        <end position="297"/>
    </location>
</feature>